<evidence type="ECO:0008006" key="4">
    <source>
        <dbReference type="Google" id="ProtNLM"/>
    </source>
</evidence>
<gene>
    <name evidence="2" type="ORF">EI42_04762</name>
</gene>
<protein>
    <recommendedName>
        <fullName evidence="4">ABC transport system permease protein</fullName>
    </recommendedName>
</protein>
<reference evidence="2 3" key="1">
    <citation type="submission" date="2018-06" db="EMBL/GenBank/DDBJ databases">
        <title>Genomic Encyclopedia of Archaeal and Bacterial Type Strains, Phase II (KMG-II): from individual species to whole genera.</title>
        <authorList>
            <person name="Goeker M."/>
        </authorList>
    </citation>
    <scope>NUCLEOTIDE SEQUENCE [LARGE SCALE GENOMIC DNA]</scope>
    <source>
        <strain evidence="2 3">ATCC BAA-1881</strain>
    </source>
</reference>
<proteinExistence type="predicted"/>
<name>A0A326U9Y4_THEHA</name>
<comment type="caution">
    <text evidence="2">The sequence shown here is derived from an EMBL/GenBank/DDBJ whole genome shotgun (WGS) entry which is preliminary data.</text>
</comment>
<keyword evidence="1" id="KW-0812">Transmembrane</keyword>
<organism evidence="2 3">
    <name type="scientific">Thermosporothrix hazakensis</name>
    <dbReference type="NCBI Taxonomy" id="644383"/>
    <lineage>
        <taxon>Bacteria</taxon>
        <taxon>Bacillati</taxon>
        <taxon>Chloroflexota</taxon>
        <taxon>Ktedonobacteria</taxon>
        <taxon>Ktedonobacterales</taxon>
        <taxon>Thermosporotrichaceae</taxon>
        <taxon>Thermosporothrix</taxon>
    </lineage>
</organism>
<keyword evidence="1" id="KW-1133">Transmembrane helix</keyword>
<keyword evidence="1" id="KW-0472">Membrane</keyword>
<accession>A0A326U9Y4</accession>
<dbReference type="AlphaFoldDB" id="A0A326U9Y4"/>
<dbReference type="EMBL" id="QKUF01000023">
    <property type="protein sequence ID" value="PZW24071.1"/>
    <property type="molecule type" value="Genomic_DNA"/>
</dbReference>
<evidence type="ECO:0000256" key="1">
    <source>
        <dbReference type="SAM" id="Phobius"/>
    </source>
</evidence>
<keyword evidence="3" id="KW-1185">Reference proteome</keyword>
<dbReference type="Proteomes" id="UP000248806">
    <property type="component" value="Unassembled WGS sequence"/>
</dbReference>
<feature type="transmembrane region" description="Helical" evidence="1">
    <location>
        <begin position="21"/>
        <end position="44"/>
    </location>
</feature>
<evidence type="ECO:0000313" key="2">
    <source>
        <dbReference type="EMBL" id="PZW24071.1"/>
    </source>
</evidence>
<sequence length="74" mass="8588">MSVETLLFLLALQKKIRRAPFRLLLSLFSVVTALMAVLLLLFAARDIVYWTHEVPRRPEGPSGFVLLYRTFLLR</sequence>
<dbReference type="RefSeq" id="WP_137686309.1">
    <property type="nucleotide sequence ID" value="NZ_BIFX01000002.1"/>
</dbReference>
<evidence type="ECO:0000313" key="3">
    <source>
        <dbReference type="Proteomes" id="UP000248806"/>
    </source>
</evidence>